<accession>S6B6B1</accession>
<dbReference type="VEuPathDB" id="PiroplasmaDB:BBOV_IV000125"/>
<proteinExistence type="evidence at transcript level"/>
<protein>
    <submittedName>
        <fullName evidence="2">Uncharacterized protein</fullName>
    </submittedName>
</protein>
<dbReference type="AlphaFoldDB" id="S6B6B1"/>
<sequence>MAPLVVDTVTSLLLSFLLHIVFNGFIGTCLTLHTKYEGGDIIYYIGCVEFFLGSIMYITNAVMSKPKEPEVKPPCQISTK</sequence>
<keyword evidence="1" id="KW-1133">Transmembrane helix</keyword>
<organism evidence="2">
    <name type="scientific">Babesia bovis</name>
    <dbReference type="NCBI Taxonomy" id="5865"/>
    <lineage>
        <taxon>Eukaryota</taxon>
        <taxon>Sar</taxon>
        <taxon>Alveolata</taxon>
        <taxon>Apicomplexa</taxon>
        <taxon>Aconoidasida</taxon>
        <taxon>Piroplasmida</taxon>
        <taxon>Babesiidae</taxon>
        <taxon>Babesia</taxon>
    </lineage>
</organism>
<evidence type="ECO:0000313" key="2">
    <source>
        <dbReference type="EMBL" id="BAN64561.1"/>
    </source>
</evidence>
<feature type="transmembrane region" description="Helical" evidence="1">
    <location>
        <begin position="41"/>
        <end position="59"/>
    </location>
</feature>
<feature type="transmembrane region" description="Helical" evidence="1">
    <location>
        <begin position="12"/>
        <end position="32"/>
    </location>
</feature>
<reference evidence="2" key="1">
    <citation type="journal article" date="2014" name="BMC Genomics">
        <title>The Babesia bovis gene and promoter model: an update from full-length EST analysis.</title>
        <authorList>
            <person name="Yamagishi J."/>
            <person name="Wakaguri H."/>
            <person name="Yokoyama N."/>
            <person name="Yamashita R."/>
            <person name="Suzuki Y."/>
            <person name="Xuan X."/>
            <person name="Igarashi I."/>
        </authorList>
    </citation>
    <scope>NUCLEOTIDE SEQUENCE</scope>
    <source>
        <strain evidence="2">Texas</strain>
    </source>
</reference>
<name>S6B6B1_BABBO</name>
<evidence type="ECO:0000256" key="1">
    <source>
        <dbReference type="SAM" id="Phobius"/>
    </source>
</evidence>
<keyword evidence="1" id="KW-0812">Transmembrane</keyword>
<dbReference type="EMBL" id="AK440767">
    <property type="protein sequence ID" value="BAN64561.1"/>
    <property type="molecule type" value="mRNA"/>
</dbReference>
<keyword evidence="1" id="KW-0472">Membrane</keyword>